<dbReference type="RefSeq" id="WP_102754652.1">
    <property type="nucleotide sequence ID" value="NZ_CP025791.1"/>
</dbReference>
<keyword evidence="3" id="KW-1185">Reference proteome</keyword>
<dbReference type="EMBL" id="CP025791">
    <property type="protein sequence ID" value="AUP77993.1"/>
    <property type="molecule type" value="Genomic_DNA"/>
</dbReference>
<evidence type="ECO:0000313" key="3">
    <source>
        <dbReference type="Proteomes" id="UP000235826"/>
    </source>
</evidence>
<evidence type="ECO:0000313" key="2">
    <source>
        <dbReference type="EMBL" id="AUP77993.1"/>
    </source>
</evidence>
<dbReference type="AlphaFoldDB" id="A0A2K9PLP9"/>
<reference evidence="2 3" key="1">
    <citation type="submission" date="2018-01" db="EMBL/GenBank/DDBJ databases">
        <title>Complete genome sequence of Flavivirga eckloniae ECD14 isolated from seaweed Ecklonia cava.</title>
        <authorList>
            <person name="Lee J.H."/>
            <person name="Baik K.S."/>
            <person name="Seong C.N."/>
        </authorList>
    </citation>
    <scope>NUCLEOTIDE SEQUENCE [LARGE SCALE GENOMIC DNA]</scope>
    <source>
        <strain evidence="2 3">ECD14</strain>
    </source>
</reference>
<organism evidence="2 3">
    <name type="scientific">Flavivirga eckloniae</name>
    <dbReference type="NCBI Taxonomy" id="1803846"/>
    <lineage>
        <taxon>Bacteria</taxon>
        <taxon>Pseudomonadati</taxon>
        <taxon>Bacteroidota</taxon>
        <taxon>Flavobacteriia</taxon>
        <taxon>Flavobacteriales</taxon>
        <taxon>Flavobacteriaceae</taxon>
        <taxon>Flavivirga</taxon>
    </lineage>
</organism>
<sequence>MIKRKQIESSILNSIGYDSESEILEIELKKPKQVRQYYNFSKDTWKEFEDTDSKGLYFLKYIKDQYDELRFAKR</sequence>
<dbReference type="KEGG" id="fek:C1H87_04400"/>
<dbReference type="InterPro" id="IPR025309">
    <property type="entry name" value="KTSC_dom"/>
</dbReference>
<dbReference type="Proteomes" id="UP000235826">
    <property type="component" value="Chromosome"/>
</dbReference>
<protein>
    <submittedName>
        <fullName evidence="2">KTSC domain-containing protein</fullName>
    </submittedName>
</protein>
<proteinExistence type="predicted"/>
<dbReference type="OrthoDB" id="8450910at2"/>
<gene>
    <name evidence="2" type="ORF">C1H87_04400</name>
</gene>
<accession>A0A2K9PLP9</accession>
<name>A0A2K9PLP9_9FLAO</name>
<evidence type="ECO:0000259" key="1">
    <source>
        <dbReference type="Pfam" id="PF13619"/>
    </source>
</evidence>
<dbReference type="Pfam" id="PF13619">
    <property type="entry name" value="KTSC"/>
    <property type="match status" value="1"/>
</dbReference>
<feature type="domain" description="KTSC" evidence="1">
    <location>
        <begin position="8"/>
        <end position="66"/>
    </location>
</feature>